<evidence type="ECO:0000313" key="2">
    <source>
        <dbReference type="EMBL" id="KAH3870302.1"/>
    </source>
</evidence>
<keyword evidence="3" id="KW-1185">Reference proteome</keyword>
<organism evidence="2 3">
    <name type="scientific">Dreissena polymorpha</name>
    <name type="common">Zebra mussel</name>
    <name type="synonym">Mytilus polymorpha</name>
    <dbReference type="NCBI Taxonomy" id="45954"/>
    <lineage>
        <taxon>Eukaryota</taxon>
        <taxon>Metazoa</taxon>
        <taxon>Spiralia</taxon>
        <taxon>Lophotrochozoa</taxon>
        <taxon>Mollusca</taxon>
        <taxon>Bivalvia</taxon>
        <taxon>Autobranchia</taxon>
        <taxon>Heteroconchia</taxon>
        <taxon>Euheterodonta</taxon>
        <taxon>Imparidentia</taxon>
        <taxon>Neoheterodontei</taxon>
        <taxon>Myida</taxon>
        <taxon>Dreissenoidea</taxon>
        <taxon>Dreissenidae</taxon>
        <taxon>Dreissena</taxon>
    </lineage>
</organism>
<comment type="caution">
    <text evidence="2">The sequence shown here is derived from an EMBL/GenBank/DDBJ whole genome shotgun (WGS) entry which is preliminary data.</text>
</comment>
<reference evidence="2" key="1">
    <citation type="journal article" date="2019" name="bioRxiv">
        <title>The Genome of the Zebra Mussel, Dreissena polymorpha: A Resource for Invasive Species Research.</title>
        <authorList>
            <person name="McCartney M.A."/>
            <person name="Auch B."/>
            <person name="Kono T."/>
            <person name="Mallez S."/>
            <person name="Zhang Y."/>
            <person name="Obille A."/>
            <person name="Becker A."/>
            <person name="Abrahante J.E."/>
            <person name="Garbe J."/>
            <person name="Badalamenti J.P."/>
            <person name="Herman A."/>
            <person name="Mangelson H."/>
            <person name="Liachko I."/>
            <person name="Sullivan S."/>
            <person name="Sone E.D."/>
            <person name="Koren S."/>
            <person name="Silverstein K.A.T."/>
            <person name="Beckman K.B."/>
            <person name="Gohl D.M."/>
        </authorList>
    </citation>
    <scope>NUCLEOTIDE SEQUENCE</scope>
    <source>
        <strain evidence="2">Duluth1</strain>
        <tissue evidence="2">Whole animal</tissue>
    </source>
</reference>
<sequence>MLFCQCHRNTVLIILFYIQFDTLHWSADGTFFYTTSDNFWKHKAPDVITWTIHHGNQPTSTPGAKRSLPLYSTKGDINVIVISFLLYFCTTATTTTSSSTSTSTSTSTVTSGRDTSA</sequence>
<dbReference type="AlphaFoldDB" id="A0A9D4RL06"/>
<dbReference type="EMBL" id="JAIWYP010000002">
    <property type="protein sequence ID" value="KAH3870302.1"/>
    <property type="molecule type" value="Genomic_DNA"/>
</dbReference>
<feature type="region of interest" description="Disordered" evidence="1">
    <location>
        <begin position="93"/>
        <end position="117"/>
    </location>
</feature>
<dbReference type="Proteomes" id="UP000828390">
    <property type="component" value="Unassembled WGS sequence"/>
</dbReference>
<proteinExistence type="predicted"/>
<feature type="compositionally biased region" description="Low complexity" evidence="1">
    <location>
        <begin position="93"/>
        <end position="111"/>
    </location>
</feature>
<reference evidence="2" key="2">
    <citation type="submission" date="2020-11" db="EMBL/GenBank/DDBJ databases">
        <authorList>
            <person name="McCartney M.A."/>
            <person name="Auch B."/>
            <person name="Kono T."/>
            <person name="Mallez S."/>
            <person name="Becker A."/>
            <person name="Gohl D.M."/>
            <person name="Silverstein K.A.T."/>
            <person name="Koren S."/>
            <person name="Bechman K.B."/>
            <person name="Herman A."/>
            <person name="Abrahante J.E."/>
            <person name="Garbe J."/>
        </authorList>
    </citation>
    <scope>NUCLEOTIDE SEQUENCE</scope>
    <source>
        <strain evidence="2">Duluth1</strain>
        <tissue evidence="2">Whole animal</tissue>
    </source>
</reference>
<gene>
    <name evidence="2" type="ORF">DPMN_033484</name>
</gene>
<evidence type="ECO:0000313" key="3">
    <source>
        <dbReference type="Proteomes" id="UP000828390"/>
    </source>
</evidence>
<name>A0A9D4RL06_DREPO</name>
<protein>
    <submittedName>
        <fullName evidence="2">Uncharacterized protein</fullName>
    </submittedName>
</protein>
<accession>A0A9D4RL06</accession>
<evidence type="ECO:0000256" key="1">
    <source>
        <dbReference type="SAM" id="MobiDB-lite"/>
    </source>
</evidence>